<dbReference type="CDD" id="cd00093">
    <property type="entry name" value="HTH_XRE"/>
    <property type="match status" value="1"/>
</dbReference>
<sequence>MIVSPRQIRAARGLLGWTRTELADRAVLSVTTVADIERNDVNPRASTLSAVILTLEKAGIEFLRADASGKGEGVRLTRHDL</sequence>
<name>A0A560FHM4_9PROT</name>
<evidence type="ECO:0000259" key="1">
    <source>
        <dbReference type="PROSITE" id="PS50943"/>
    </source>
</evidence>
<comment type="caution">
    <text evidence="2">The sequence shown here is derived from an EMBL/GenBank/DDBJ whole genome shotgun (WGS) entry which is preliminary data.</text>
</comment>
<evidence type="ECO:0000313" key="2">
    <source>
        <dbReference type="EMBL" id="TWB21111.1"/>
    </source>
</evidence>
<dbReference type="InterPro" id="IPR001387">
    <property type="entry name" value="Cro/C1-type_HTH"/>
</dbReference>
<feature type="domain" description="HTH cro/C1-type" evidence="1">
    <location>
        <begin position="8"/>
        <end position="62"/>
    </location>
</feature>
<dbReference type="SUPFAM" id="SSF47413">
    <property type="entry name" value="lambda repressor-like DNA-binding domains"/>
    <property type="match status" value="1"/>
</dbReference>
<dbReference type="InterPro" id="IPR010982">
    <property type="entry name" value="Lambda_DNA-bd_dom_sf"/>
</dbReference>
<dbReference type="PROSITE" id="PS50943">
    <property type="entry name" value="HTH_CROC1"/>
    <property type="match status" value="1"/>
</dbReference>
<dbReference type="GO" id="GO:0003677">
    <property type="term" value="F:DNA binding"/>
    <property type="evidence" value="ECO:0007669"/>
    <property type="project" value="InterPro"/>
</dbReference>
<gene>
    <name evidence="2" type="ORF">FBZ88_11985</name>
</gene>
<proteinExistence type="predicted"/>
<evidence type="ECO:0000313" key="3">
    <source>
        <dbReference type="Proteomes" id="UP000316545"/>
    </source>
</evidence>
<dbReference type="SMART" id="SM00530">
    <property type="entry name" value="HTH_XRE"/>
    <property type="match status" value="1"/>
</dbReference>
<dbReference type="Gene3D" id="1.10.260.40">
    <property type="entry name" value="lambda repressor-like DNA-binding domains"/>
    <property type="match status" value="1"/>
</dbReference>
<organism evidence="2 3">
    <name type="scientific">Nitrospirillum amazonense</name>
    <dbReference type="NCBI Taxonomy" id="28077"/>
    <lineage>
        <taxon>Bacteria</taxon>
        <taxon>Pseudomonadati</taxon>
        <taxon>Pseudomonadota</taxon>
        <taxon>Alphaproteobacteria</taxon>
        <taxon>Rhodospirillales</taxon>
        <taxon>Azospirillaceae</taxon>
        <taxon>Nitrospirillum</taxon>
    </lineage>
</organism>
<keyword evidence="3" id="KW-1185">Reference proteome</keyword>
<protein>
    <submittedName>
        <fullName evidence="2">Helix-turn-helix protein</fullName>
    </submittedName>
</protein>
<dbReference type="Pfam" id="PF01381">
    <property type="entry name" value="HTH_3"/>
    <property type="match status" value="1"/>
</dbReference>
<dbReference type="EMBL" id="VITO01000019">
    <property type="protein sequence ID" value="TWB21111.1"/>
    <property type="molecule type" value="Genomic_DNA"/>
</dbReference>
<dbReference type="Proteomes" id="UP000316545">
    <property type="component" value="Unassembled WGS sequence"/>
</dbReference>
<reference evidence="2 3" key="1">
    <citation type="submission" date="2019-06" db="EMBL/GenBank/DDBJ databases">
        <title>Genomic Encyclopedia of Type Strains, Phase IV (KMG-V): Genome sequencing to study the core and pangenomes of soil and plant-associated prokaryotes.</title>
        <authorList>
            <person name="Whitman W."/>
        </authorList>
    </citation>
    <scope>NUCLEOTIDE SEQUENCE [LARGE SCALE GENOMIC DNA]</scope>
    <source>
        <strain evidence="2 3">BR 11865</strain>
    </source>
</reference>
<dbReference type="AlphaFoldDB" id="A0A560FHM4"/>
<accession>A0A560FHM4</accession>